<dbReference type="CDD" id="cd02440">
    <property type="entry name" value="AdoMet_MTases"/>
    <property type="match status" value="1"/>
</dbReference>
<dbReference type="GO" id="GO:0008168">
    <property type="term" value="F:methyltransferase activity"/>
    <property type="evidence" value="ECO:0007669"/>
    <property type="project" value="UniProtKB-KW"/>
</dbReference>
<evidence type="ECO:0000259" key="1">
    <source>
        <dbReference type="Pfam" id="PF13649"/>
    </source>
</evidence>
<proteinExistence type="predicted"/>
<dbReference type="Proteomes" id="UP001156441">
    <property type="component" value="Unassembled WGS sequence"/>
</dbReference>
<gene>
    <name evidence="2" type="ORF">JT362_22850</name>
</gene>
<dbReference type="InterPro" id="IPR029063">
    <property type="entry name" value="SAM-dependent_MTases_sf"/>
</dbReference>
<sequence>MSGFDDPAFFGDRWARRFEDLTSGPDPTAAVEFLAPLAGDGGRVLELAIGGGRVALPLAARGLAVEGVEASAAVAERLRAAPGGDAVPVAVADMADVPVDGPFRLVYLVWNSLFNLTSQERQVDCFRNVARVLEPGGTFVIECYVPDQGQGVTASAVTEDSATITVTHHDPVAQRLTKQHITLSEQGTRLLPVAHRYCWPGELDLMARLAGLRLRERHADWHRVPFTSDSRSHVSVYERPLP</sequence>
<reference evidence="2 3" key="1">
    <citation type="submission" date="2021-02" db="EMBL/GenBank/DDBJ databases">
        <title>Actinophytocola xerophila sp. nov., isolated from soil of cotton cropping field.</title>
        <authorList>
            <person name="Huang R."/>
            <person name="Chen X."/>
            <person name="Ge X."/>
            <person name="Liu W."/>
        </authorList>
    </citation>
    <scope>NUCLEOTIDE SEQUENCE [LARGE SCALE GENOMIC DNA]</scope>
    <source>
        <strain evidence="2 3">S1-96</strain>
    </source>
</reference>
<dbReference type="RefSeq" id="WP_260193706.1">
    <property type="nucleotide sequence ID" value="NZ_JAFFZE010000016.1"/>
</dbReference>
<feature type="domain" description="Methyltransferase" evidence="1">
    <location>
        <begin position="44"/>
        <end position="137"/>
    </location>
</feature>
<accession>A0ABT2JDW5</accession>
<comment type="caution">
    <text evidence="2">The sequence shown here is derived from an EMBL/GenBank/DDBJ whole genome shotgun (WGS) entry which is preliminary data.</text>
</comment>
<dbReference type="InterPro" id="IPR041698">
    <property type="entry name" value="Methyltransf_25"/>
</dbReference>
<evidence type="ECO:0000313" key="2">
    <source>
        <dbReference type="EMBL" id="MCT2585961.1"/>
    </source>
</evidence>
<dbReference type="GO" id="GO:0032259">
    <property type="term" value="P:methylation"/>
    <property type="evidence" value="ECO:0007669"/>
    <property type="project" value="UniProtKB-KW"/>
</dbReference>
<dbReference type="Gene3D" id="3.40.50.150">
    <property type="entry name" value="Vaccinia Virus protein VP39"/>
    <property type="match status" value="1"/>
</dbReference>
<dbReference type="Gene3D" id="2.20.25.570">
    <property type="match status" value="1"/>
</dbReference>
<dbReference type="EMBL" id="JAFFZE010000016">
    <property type="protein sequence ID" value="MCT2585961.1"/>
    <property type="molecule type" value="Genomic_DNA"/>
</dbReference>
<name>A0ABT2JDW5_9PSEU</name>
<protein>
    <submittedName>
        <fullName evidence="2">Class I SAM-dependent methyltransferase</fullName>
    </submittedName>
</protein>
<keyword evidence="2" id="KW-0489">Methyltransferase</keyword>
<evidence type="ECO:0000313" key="3">
    <source>
        <dbReference type="Proteomes" id="UP001156441"/>
    </source>
</evidence>
<dbReference type="Pfam" id="PF13649">
    <property type="entry name" value="Methyltransf_25"/>
    <property type="match status" value="1"/>
</dbReference>
<dbReference type="SUPFAM" id="SSF53335">
    <property type="entry name" value="S-adenosyl-L-methionine-dependent methyltransferases"/>
    <property type="match status" value="1"/>
</dbReference>
<keyword evidence="3" id="KW-1185">Reference proteome</keyword>
<organism evidence="2 3">
    <name type="scientific">Actinophytocola gossypii</name>
    <dbReference type="NCBI Taxonomy" id="2812003"/>
    <lineage>
        <taxon>Bacteria</taxon>
        <taxon>Bacillati</taxon>
        <taxon>Actinomycetota</taxon>
        <taxon>Actinomycetes</taxon>
        <taxon>Pseudonocardiales</taxon>
        <taxon>Pseudonocardiaceae</taxon>
    </lineage>
</organism>
<keyword evidence="2" id="KW-0808">Transferase</keyword>